<gene>
    <name evidence="11" type="ORF">A6A03_11690</name>
</gene>
<dbReference type="PROSITE" id="PS50928">
    <property type="entry name" value="ABC_TM1"/>
    <property type="match status" value="1"/>
</dbReference>
<evidence type="ECO:0000256" key="9">
    <source>
        <dbReference type="RuleBase" id="RU363032"/>
    </source>
</evidence>
<feature type="transmembrane region" description="Helical" evidence="9">
    <location>
        <begin position="111"/>
        <end position="138"/>
    </location>
</feature>
<dbReference type="Pfam" id="PF00528">
    <property type="entry name" value="BPD_transp_1"/>
    <property type="match status" value="1"/>
</dbReference>
<comment type="subcellular location">
    <subcellularLocation>
        <location evidence="1 9">Cell membrane</location>
        <topology evidence="1 9">Multi-pass membrane protein</topology>
    </subcellularLocation>
</comment>
<feature type="transmembrane region" description="Helical" evidence="9">
    <location>
        <begin position="12"/>
        <end position="32"/>
    </location>
</feature>
<evidence type="ECO:0000256" key="2">
    <source>
        <dbReference type="ARBA" id="ARBA00009047"/>
    </source>
</evidence>
<feature type="domain" description="ABC transmembrane type-1" evidence="10">
    <location>
        <begin position="74"/>
        <end position="266"/>
    </location>
</feature>
<evidence type="ECO:0000313" key="12">
    <source>
        <dbReference type="Proteomes" id="UP000078287"/>
    </source>
</evidence>
<dbReference type="Proteomes" id="UP000078287">
    <property type="component" value="Unassembled WGS sequence"/>
</dbReference>
<evidence type="ECO:0000256" key="4">
    <source>
        <dbReference type="ARBA" id="ARBA00022475"/>
    </source>
</evidence>
<accession>A0A178ME71</accession>
<dbReference type="Gene3D" id="1.10.3720.10">
    <property type="entry name" value="MetI-like"/>
    <property type="match status" value="1"/>
</dbReference>
<dbReference type="GO" id="GO:0042956">
    <property type="term" value="P:maltodextrin transmembrane transport"/>
    <property type="evidence" value="ECO:0007669"/>
    <property type="project" value="TreeGrafter"/>
</dbReference>
<keyword evidence="3 9" id="KW-0813">Transport</keyword>
<keyword evidence="12" id="KW-1185">Reference proteome</keyword>
<feature type="transmembrane region" description="Helical" evidence="9">
    <location>
        <begin position="78"/>
        <end position="99"/>
    </location>
</feature>
<proteinExistence type="inferred from homology"/>
<evidence type="ECO:0000256" key="7">
    <source>
        <dbReference type="ARBA" id="ARBA00022989"/>
    </source>
</evidence>
<reference evidence="11 12" key="1">
    <citation type="submission" date="2016-04" db="EMBL/GenBank/DDBJ databases">
        <title>Chloroflexus islandicus sp. nov., a thermophilic filamentous anoxygenic phototrophic bacterium from geyser Strokkur (Iceland).</title>
        <authorList>
            <person name="Gaisin V.A."/>
            <person name="Kalashnikov A.M."/>
            <person name="Sukhacheva M.V."/>
            <person name="Grouzdev D.S."/>
            <person name="Ivanov T.M."/>
            <person name="Kuznetsov B."/>
            <person name="Gorlenko V.M."/>
        </authorList>
    </citation>
    <scope>NUCLEOTIDE SEQUENCE [LARGE SCALE GENOMIC DNA]</scope>
    <source>
        <strain evidence="12">isl-2</strain>
    </source>
</reference>
<dbReference type="GO" id="GO:0005886">
    <property type="term" value="C:plasma membrane"/>
    <property type="evidence" value="ECO:0007669"/>
    <property type="project" value="UniProtKB-SubCell"/>
</dbReference>
<feature type="transmembrane region" description="Helical" evidence="9">
    <location>
        <begin position="243"/>
        <end position="266"/>
    </location>
</feature>
<sequence>MIRKPTRPVLILQYTILILGVLFAVYPLWFAFLASGRTGDRLYTLNLLGMFIPTEWTFENYRAMIFDRPLLTWLRNSLYVAGVTTVASLVITTSAAFAFSRFKFYGREFALILLLAIQTFPGVLSLVAVAQLLTALGLYGKHEGLILAYTTGTLVFSTWNMKGYFDTIPIELEEAAMIDGCGPIQSFILIALPLARPALAVTALLGFLAGWGDFIFASVLVPAPDSMKLVVPGLFSLANSQSVPWGNFAAGGLLIILPTIIVFLMLQRFLVSGLTVGGVKG</sequence>
<name>A0A178ME71_9CHLR</name>
<dbReference type="STRING" id="1707952.A6A03_11690"/>
<keyword evidence="6 9" id="KW-0812">Transmembrane</keyword>
<protein>
    <submittedName>
        <fullName evidence="11">ABC transporter permease</fullName>
    </submittedName>
</protein>
<dbReference type="EMBL" id="LWQS01000042">
    <property type="protein sequence ID" value="OAN46816.1"/>
    <property type="molecule type" value="Genomic_DNA"/>
</dbReference>
<evidence type="ECO:0000313" key="11">
    <source>
        <dbReference type="EMBL" id="OAN46816.1"/>
    </source>
</evidence>
<evidence type="ECO:0000256" key="5">
    <source>
        <dbReference type="ARBA" id="ARBA00022597"/>
    </source>
</evidence>
<dbReference type="RefSeq" id="WP_066785357.1">
    <property type="nucleotide sequence ID" value="NZ_LWQS01000042.1"/>
</dbReference>
<dbReference type="SUPFAM" id="SSF161098">
    <property type="entry name" value="MetI-like"/>
    <property type="match status" value="1"/>
</dbReference>
<dbReference type="OrthoDB" id="9794684at2"/>
<dbReference type="PANTHER" id="PTHR32243:SF50">
    <property type="entry name" value="MALTOSE_MALTODEXTRIN TRANSPORT SYSTEM PERMEASE PROTEIN MALG"/>
    <property type="match status" value="1"/>
</dbReference>
<dbReference type="InterPro" id="IPR000515">
    <property type="entry name" value="MetI-like"/>
</dbReference>
<comment type="similarity">
    <text evidence="2">Belongs to the binding-protein-dependent transport system permease family. MalFG subfamily.</text>
</comment>
<evidence type="ECO:0000256" key="1">
    <source>
        <dbReference type="ARBA" id="ARBA00004651"/>
    </source>
</evidence>
<dbReference type="AlphaFoldDB" id="A0A178ME71"/>
<feature type="transmembrane region" description="Helical" evidence="9">
    <location>
        <begin position="198"/>
        <end position="223"/>
    </location>
</feature>
<keyword evidence="5" id="KW-0762">Sugar transport</keyword>
<evidence type="ECO:0000256" key="6">
    <source>
        <dbReference type="ARBA" id="ARBA00022692"/>
    </source>
</evidence>
<keyword evidence="8 9" id="KW-0472">Membrane</keyword>
<dbReference type="InterPro" id="IPR035906">
    <property type="entry name" value="MetI-like_sf"/>
</dbReference>
<organism evidence="11 12">
    <name type="scientific">Chloroflexus islandicus</name>
    <dbReference type="NCBI Taxonomy" id="1707952"/>
    <lineage>
        <taxon>Bacteria</taxon>
        <taxon>Bacillati</taxon>
        <taxon>Chloroflexota</taxon>
        <taxon>Chloroflexia</taxon>
        <taxon>Chloroflexales</taxon>
        <taxon>Chloroflexineae</taxon>
        <taxon>Chloroflexaceae</taxon>
        <taxon>Chloroflexus</taxon>
    </lineage>
</organism>
<evidence type="ECO:0000256" key="8">
    <source>
        <dbReference type="ARBA" id="ARBA00023136"/>
    </source>
</evidence>
<evidence type="ECO:0000259" key="10">
    <source>
        <dbReference type="PROSITE" id="PS50928"/>
    </source>
</evidence>
<evidence type="ECO:0000256" key="3">
    <source>
        <dbReference type="ARBA" id="ARBA00022448"/>
    </source>
</evidence>
<dbReference type="InterPro" id="IPR050901">
    <property type="entry name" value="BP-dep_ABC_trans_perm"/>
</dbReference>
<keyword evidence="7 9" id="KW-1133">Transmembrane helix</keyword>
<keyword evidence="4" id="KW-1003">Cell membrane</keyword>
<comment type="caution">
    <text evidence="11">The sequence shown here is derived from an EMBL/GenBank/DDBJ whole genome shotgun (WGS) entry which is preliminary data.</text>
</comment>
<dbReference type="PANTHER" id="PTHR32243">
    <property type="entry name" value="MALTOSE TRANSPORT SYSTEM PERMEASE-RELATED"/>
    <property type="match status" value="1"/>
</dbReference>
<dbReference type="GO" id="GO:0015423">
    <property type="term" value="F:ABC-type maltose transporter activity"/>
    <property type="evidence" value="ECO:0007669"/>
    <property type="project" value="TreeGrafter"/>
</dbReference>
<dbReference type="CDD" id="cd06261">
    <property type="entry name" value="TM_PBP2"/>
    <property type="match status" value="1"/>
</dbReference>